<dbReference type="InterPro" id="IPR037923">
    <property type="entry name" value="HTH-like"/>
</dbReference>
<dbReference type="CDD" id="cd06986">
    <property type="entry name" value="cupin_MmsR-like_N"/>
    <property type="match status" value="1"/>
</dbReference>
<dbReference type="InterPro" id="IPR018060">
    <property type="entry name" value="HTH_AraC"/>
</dbReference>
<evidence type="ECO:0000313" key="5">
    <source>
        <dbReference type="EMBL" id="KYH13744.1"/>
    </source>
</evidence>
<dbReference type="GO" id="GO:0003700">
    <property type="term" value="F:DNA-binding transcription factor activity"/>
    <property type="evidence" value="ECO:0007669"/>
    <property type="project" value="InterPro"/>
</dbReference>
<proteinExistence type="predicted"/>
<dbReference type="RefSeq" id="WP_061853975.1">
    <property type="nucleotide sequence ID" value="NZ_LUGM01000002.1"/>
</dbReference>
<dbReference type="SMART" id="SM00342">
    <property type="entry name" value="HTH_ARAC"/>
    <property type="match status" value="1"/>
</dbReference>
<dbReference type="GO" id="GO:0043565">
    <property type="term" value="F:sequence-specific DNA binding"/>
    <property type="evidence" value="ECO:0007669"/>
    <property type="project" value="InterPro"/>
</dbReference>
<dbReference type="InterPro" id="IPR018062">
    <property type="entry name" value="HTH_AraC-typ_CS"/>
</dbReference>
<keyword evidence="2" id="KW-0238">DNA-binding</keyword>
<dbReference type="Pfam" id="PF02311">
    <property type="entry name" value="AraC_binding"/>
    <property type="match status" value="1"/>
</dbReference>
<dbReference type="Pfam" id="PF12833">
    <property type="entry name" value="HTH_18"/>
    <property type="match status" value="1"/>
</dbReference>
<gene>
    <name evidence="5" type="ORF">A0131_02845</name>
</gene>
<dbReference type="PROSITE" id="PS00041">
    <property type="entry name" value="HTH_ARAC_FAMILY_1"/>
    <property type="match status" value="1"/>
</dbReference>
<dbReference type="PROSITE" id="PS01124">
    <property type="entry name" value="HTH_ARAC_FAMILY_2"/>
    <property type="match status" value="1"/>
</dbReference>
<dbReference type="PANTHER" id="PTHR43280">
    <property type="entry name" value="ARAC-FAMILY TRANSCRIPTIONAL REGULATOR"/>
    <property type="match status" value="1"/>
</dbReference>
<dbReference type="Proteomes" id="UP000075418">
    <property type="component" value="Unassembled WGS sequence"/>
</dbReference>
<evidence type="ECO:0000256" key="2">
    <source>
        <dbReference type="ARBA" id="ARBA00023125"/>
    </source>
</evidence>
<name>A0A151A2V0_9STAP</name>
<feature type="domain" description="HTH araC/xylS-type" evidence="4">
    <location>
        <begin position="174"/>
        <end position="272"/>
    </location>
</feature>
<dbReference type="InterPro" id="IPR003313">
    <property type="entry name" value="AraC-bd"/>
</dbReference>
<keyword evidence="3" id="KW-0804">Transcription</keyword>
<keyword evidence="1" id="KW-0805">Transcription regulation</keyword>
<evidence type="ECO:0000256" key="3">
    <source>
        <dbReference type="ARBA" id="ARBA00023163"/>
    </source>
</evidence>
<evidence type="ECO:0000313" key="6">
    <source>
        <dbReference type="Proteomes" id="UP000075418"/>
    </source>
</evidence>
<dbReference type="AlphaFoldDB" id="A0A151A2V0"/>
<evidence type="ECO:0000259" key="4">
    <source>
        <dbReference type="PROSITE" id="PS01124"/>
    </source>
</evidence>
<organism evidence="5 6">
    <name type="scientific">Staphylococcus kloosii</name>
    <dbReference type="NCBI Taxonomy" id="29384"/>
    <lineage>
        <taxon>Bacteria</taxon>
        <taxon>Bacillati</taxon>
        <taxon>Bacillota</taxon>
        <taxon>Bacilli</taxon>
        <taxon>Bacillales</taxon>
        <taxon>Staphylococcaceae</taxon>
        <taxon>Staphylococcus</taxon>
    </lineage>
</organism>
<reference evidence="5 6" key="1">
    <citation type="submission" date="2016-02" db="EMBL/GenBank/DDBJ databases">
        <title>Draft genome sequence of hydrocarbon degrading Staphylococcus saprophyticus Strain CNV2, isolated from crude-oil contaminated soil from Noonmati Oil Refinery, Guwahati, Assam, India.</title>
        <authorList>
            <person name="Mukherjee A."/>
            <person name="Chettri B."/>
            <person name="Langpoklakpam J."/>
            <person name="Singh A.K."/>
            <person name="Chattopadhyay D.J."/>
        </authorList>
    </citation>
    <scope>NUCLEOTIDE SEQUENCE [LARGE SCALE GENOMIC DNA]</scope>
    <source>
        <strain evidence="5 6">CNV2</strain>
    </source>
</reference>
<dbReference type="InterPro" id="IPR009057">
    <property type="entry name" value="Homeodomain-like_sf"/>
</dbReference>
<dbReference type="Gene3D" id="1.10.10.60">
    <property type="entry name" value="Homeodomain-like"/>
    <property type="match status" value="2"/>
</dbReference>
<accession>A0A151A2V0</accession>
<comment type="caution">
    <text evidence="5">The sequence shown here is derived from an EMBL/GenBank/DDBJ whole genome shotgun (WGS) entry which is preliminary data.</text>
</comment>
<dbReference type="SUPFAM" id="SSF51215">
    <property type="entry name" value="Regulatory protein AraC"/>
    <property type="match status" value="1"/>
</dbReference>
<sequence length="274" mass="31733">MQILWKKFKKLHIDANLVECGIEVGVPNAGYKYTVDKDAILHIVTKGEGTFKCDGKLYHLQQGDMFLLEKDKYVEYVPSFDNPWTYYWVGMSGEQILSYLSRSNIVDNHVVIGGYTEDICLIIKAICKLSETIEPSNSNDILMMQYLYSLVFKLQERFPKAFQSNINIINEDIQNAVQFINNSYNTKITIAEVASEINVTRSYLYKLFKQNLNCSPKEYLTYIRMYHASELLKNKKLRINEVASKVGYSDPLLFSKNFTKHFGISATQYHKNFV</sequence>
<evidence type="ECO:0000256" key="1">
    <source>
        <dbReference type="ARBA" id="ARBA00023015"/>
    </source>
</evidence>
<dbReference type="SUPFAM" id="SSF46689">
    <property type="entry name" value="Homeodomain-like"/>
    <property type="match status" value="2"/>
</dbReference>
<dbReference type="EMBL" id="LUGM01000002">
    <property type="protein sequence ID" value="KYH13744.1"/>
    <property type="molecule type" value="Genomic_DNA"/>
</dbReference>
<protein>
    <submittedName>
        <fullName evidence="5">AraC family transcriptional regulator</fullName>
    </submittedName>
</protein>
<dbReference type="Gene3D" id="2.60.120.280">
    <property type="entry name" value="Regulatory protein AraC"/>
    <property type="match status" value="1"/>
</dbReference>
<dbReference type="PANTHER" id="PTHR43280:SF30">
    <property type="entry name" value="MMSAB OPERON REGULATORY PROTEIN"/>
    <property type="match status" value="1"/>
</dbReference>